<feature type="transmembrane region" description="Helical" evidence="6">
    <location>
        <begin position="142"/>
        <end position="162"/>
    </location>
</feature>
<reference evidence="8 9" key="1">
    <citation type="submission" date="2020-08" db="EMBL/GenBank/DDBJ databases">
        <title>Sequencing the genomes of 1000 actinobacteria strains.</title>
        <authorList>
            <person name="Klenk H.-P."/>
        </authorList>
    </citation>
    <scope>NUCLEOTIDE SEQUENCE [LARGE SCALE GENOMIC DNA]</scope>
    <source>
        <strain evidence="8 9">DSM 102122</strain>
    </source>
</reference>
<feature type="transmembrane region" description="Helical" evidence="6">
    <location>
        <begin position="183"/>
        <end position="203"/>
    </location>
</feature>
<evidence type="ECO:0000259" key="7">
    <source>
        <dbReference type="Pfam" id="PF02687"/>
    </source>
</evidence>
<sequence length="626" mass="65049">MRAAVALGVRLAWGSPGRRARSLAVLGTGAAGTWVLLTVWAIAHGRIGDTAAFSEQEVGRVMAAVVGAVALPVFVLAATVGRLSAQLRDRRLANLRLLGLSAAQTRVVAAAEAGLAAVAGTAAGVVLTMILLPLTGYAPPPLAWAVVVLGMPLATTAVAVLPQRLDARRAVEQARRADAHRPSPWRAAPLAAGLVVCLLARTFNDDFLISNTEVVVLFAGVALVAAGIVLVVPVFVRLVADLLLRVSSSPTATLTARRLQAQPAAATRVIGALMVGLFLVIGARAVLVAFEETSQYVEAADQVENGQRATVTVPADRLDDARRQVEAIDGVRETFAFPTLSGTLEWPGWGDEPFTASAVVAGCDQLRAFAGETLRCVDGRVSTLESPWMPGEEPPGPVALRAVRDGVEGGEPVEVALSGELVTGPAGTDPDQPYWDFRPLSATFLVPPDTPGIEAVLAGTDATVVVLAEPGRDLYPQLEATGLTSTSYVDLEYYDFVAGLRTVVWTLAAVVLSIGLLTFAIAAIDRAVGRRRELVSLRLVGTPPGVLRRAQWLEAALPTGLGCAAAIGSGLFAGSTYLQLGSEMGDAPWRQGGLLIGAAVLAAAVIAAVTVVGTAGRLAPEHIRKE</sequence>
<proteinExistence type="predicted"/>
<feature type="transmembrane region" description="Helical" evidence="6">
    <location>
        <begin position="265"/>
        <end position="287"/>
    </location>
</feature>
<evidence type="ECO:0000256" key="6">
    <source>
        <dbReference type="SAM" id="Phobius"/>
    </source>
</evidence>
<organism evidence="8 9">
    <name type="scientific">Jiangella mangrovi</name>
    <dbReference type="NCBI Taxonomy" id="1524084"/>
    <lineage>
        <taxon>Bacteria</taxon>
        <taxon>Bacillati</taxon>
        <taxon>Actinomycetota</taxon>
        <taxon>Actinomycetes</taxon>
        <taxon>Jiangellales</taxon>
        <taxon>Jiangellaceae</taxon>
        <taxon>Jiangella</taxon>
    </lineage>
</organism>
<name>A0A7W9GTK9_9ACTN</name>
<dbReference type="AlphaFoldDB" id="A0A7W9GTK9"/>
<evidence type="ECO:0000256" key="1">
    <source>
        <dbReference type="ARBA" id="ARBA00004651"/>
    </source>
</evidence>
<evidence type="ECO:0000256" key="5">
    <source>
        <dbReference type="ARBA" id="ARBA00023136"/>
    </source>
</evidence>
<keyword evidence="9" id="KW-1185">Reference proteome</keyword>
<feature type="transmembrane region" description="Helical" evidence="6">
    <location>
        <begin position="63"/>
        <end position="85"/>
    </location>
</feature>
<feature type="transmembrane region" description="Helical" evidence="6">
    <location>
        <begin position="594"/>
        <end position="615"/>
    </location>
</feature>
<dbReference type="EMBL" id="JACHMM010000001">
    <property type="protein sequence ID" value="MBB5789810.1"/>
    <property type="molecule type" value="Genomic_DNA"/>
</dbReference>
<gene>
    <name evidence="8" type="ORF">HD601_004385</name>
</gene>
<feature type="domain" description="ABC3 transporter permease C-terminal" evidence="7">
    <location>
        <begin position="506"/>
        <end position="614"/>
    </location>
</feature>
<dbReference type="InterPro" id="IPR003838">
    <property type="entry name" value="ABC3_permease_C"/>
</dbReference>
<dbReference type="GO" id="GO:0005886">
    <property type="term" value="C:plasma membrane"/>
    <property type="evidence" value="ECO:0007669"/>
    <property type="project" value="UniProtKB-SubCell"/>
</dbReference>
<evidence type="ECO:0000313" key="9">
    <source>
        <dbReference type="Proteomes" id="UP000542813"/>
    </source>
</evidence>
<keyword evidence="4 6" id="KW-1133">Transmembrane helix</keyword>
<evidence type="ECO:0000256" key="3">
    <source>
        <dbReference type="ARBA" id="ARBA00022692"/>
    </source>
</evidence>
<protein>
    <submittedName>
        <fullName evidence="8">MFS family permease</fullName>
    </submittedName>
</protein>
<keyword evidence="2" id="KW-1003">Cell membrane</keyword>
<dbReference type="RefSeq" id="WP_184825418.1">
    <property type="nucleotide sequence ID" value="NZ_JACHMM010000001.1"/>
</dbReference>
<feature type="transmembrane region" description="Helical" evidence="6">
    <location>
        <begin position="555"/>
        <end position="574"/>
    </location>
</feature>
<keyword evidence="5 6" id="KW-0472">Membrane</keyword>
<keyword evidence="3 6" id="KW-0812">Transmembrane</keyword>
<feature type="transmembrane region" description="Helical" evidence="6">
    <location>
        <begin position="215"/>
        <end position="244"/>
    </location>
</feature>
<accession>A0A7W9GTK9</accession>
<dbReference type="Pfam" id="PF02687">
    <property type="entry name" value="FtsX"/>
    <property type="match status" value="1"/>
</dbReference>
<comment type="caution">
    <text evidence="8">The sequence shown here is derived from an EMBL/GenBank/DDBJ whole genome shotgun (WGS) entry which is preliminary data.</text>
</comment>
<feature type="transmembrane region" description="Helical" evidence="6">
    <location>
        <begin position="23"/>
        <end position="43"/>
    </location>
</feature>
<comment type="subcellular location">
    <subcellularLocation>
        <location evidence="1">Cell membrane</location>
        <topology evidence="1">Multi-pass membrane protein</topology>
    </subcellularLocation>
</comment>
<dbReference type="Proteomes" id="UP000542813">
    <property type="component" value="Unassembled WGS sequence"/>
</dbReference>
<feature type="transmembrane region" description="Helical" evidence="6">
    <location>
        <begin position="106"/>
        <end position="130"/>
    </location>
</feature>
<feature type="transmembrane region" description="Helical" evidence="6">
    <location>
        <begin position="503"/>
        <end position="524"/>
    </location>
</feature>
<evidence type="ECO:0000256" key="2">
    <source>
        <dbReference type="ARBA" id="ARBA00022475"/>
    </source>
</evidence>
<evidence type="ECO:0000313" key="8">
    <source>
        <dbReference type="EMBL" id="MBB5789810.1"/>
    </source>
</evidence>
<evidence type="ECO:0000256" key="4">
    <source>
        <dbReference type="ARBA" id="ARBA00022989"/>
    </source>
</evidence>